<dbReference type="GO" id="GO:0051536">
    <property type="term" value="F:iron-sulfur cluster binding"/>
    <property type="evidence" value="ECO:0007669"/>
    <property type="project" value="InterPro"/>
</dbReference>
<proteinExistence type="predicted"/>
<dbReference type="InterPro" id="IPR006638">
    <property type="entry name" value="Elp3/MiaA/NifB-like_rSAM"/>
</dbReference>
<keyword evidence="7" id="KW-1185">Reference proteome</keyword>
<evidence type="ECO:0000259" key="1">
    <source>
        <dbReference type="PROSITE" id="PS51918"/>
    </source>
</evidence>
<reference evidence="3" key="2">
    <citation type="submission" date="2014-08" db="EMBL/GenBank/DDBJ databases">
        <authorList>
            <person name="Wibberg D."/>
        </authorList>
    </citation>
    <scope>NUCLEOTIDE SEQUENCE</scope>
</reference>
<evidence type="ECO:0000313" key="7">
    <source>
        <dbReference type="Proteomes" id="UP000062768"/>
    </source>
</evidence>
<dbReference type="InterPro" id="IPR005909">
    <property type="entry name" value="RaSEA"/>
</dbReference>
<evidence type="ECO:0000313" key="4">
    <source>
        <dbReference type="EMBL" id="CEL25418.1"/>
    </source>
</evidence>
<feature type="domain" description="Radical SAM core" evidence="1">
    <location>
        <begin position="43"/>
        <end position="300"/>
    </location>
</feature>
<dbReference type="PATRIC" id="fig|2162.10.peg.1859"/>
<dbReference type="EMBL" id="LN734822">
    <property type="protein sequence ID" value="CEL25418.1"/>
    <property type="molecule type" value="Genomic_DNA"/>
</dbReference>
<dbReference type="KEGG" id="mfc:BRM9_0747"/>
<dbReference type="GeneID" id="26740024"/>
<evidence type="ECO:0000313" key="6">
    <source>
        <dbReference type="Proteomes" id="UP000029661"/>
    </source>
</evidence>
<dbReference type="GO" id="GO:0003824">
    <property type="term" value="F:catalytic activity"/>
    <property type="evidence" value="ECO:0007669"/>
    <property type="project" value="InterPro"/>
</dbReference>
<dbReference type="EMBL" id="JADIIL010000037">
    <property type="protein sequence ID" value="MBF4475786.1"/>
    <property type="molecule type" value="Genomic_DNA"/>
</dbReference>
<sequence length="363" mass="41137">MTTQQPLENMLHDIRKKALKRVDKKPPRELAASWSGDDLLYSGPGRTIFIVLPTPGCAWALSGSGGCSMCSYIADSPLEEVSTEELVEIFKQQLQRQIENQELAGPTAIKIFVSGSFLNEEEIPPQARQEIFRIINAYDDVEEVVVESRPEYVTEDIIRDCCQLIPEKIFEVAMGLESASDEIRLSRINKGFTREDFENAMQIINRVKSNFKVQGKVYLLVKPVLTSEKEAIEDGVRSAQYAAEMGVGRIAFCPSTIHKGTLMEVLWRRGSYQPPWIWSTLEIIRRVRESVEIPVIMDTAGFGTRRGPYNCKKCNSKLKNLIIESNINQTIPPEIECECKPKWEADVKFSEVTRSTTNLVKNR</sequence>
<reference evidence="5" key="4">
    <citation type="submission" date="2020-10" db="EMBL/GenBank/DDBJ databases">
        <title>Dehalococcoides mccartyi of a TCE/Cr reducing biochatode.</title>
        <authorList>
            <person name="Matturro B."/>
        </authorList>
    </citation>
    <scope>NUCLEOTIDE SEQUENCE</scope>
    <source>
        <strain evidence="5">Bin2</strain>
    </source>
</reference>
<dbReference type="InterPro" id="IPR023404">
    <property type="entry name" value="rSAM_horseshoe"/>
</dbReference>
<dbReference type="STRING" id="2162.BRM9_0747"/>
<dbReference type="RefSeq" id="WP_048072324.1">
    <property type="nucleotide sequence ID" value="NZ_DAISQW010000055.1"/>
</dbReference>
<dbReference type="Proteomes" id="UP000029661">
    <property type="component" value="Chromosome"/>
</dbReference>
<dbReference type="OrthoDB" id="105445at2157"/>
<dbReference type="Proteomes" id="UP000606900">
    <property type="component" value="Unassembled WGS sequence"/>
</dbReference>
<gene>
    <name evidence="2" type="ORF">BRM9_0747</name>
    <name evidence="3" type="ORF">DSM1535_0706</name>
    <name evidence="5" type="ORF">ISP06_10020</name>
    <name evidence="4" type="ORF">MB9_1788</name>
</gene>
<reference evidence="2" key="1">
    <citation type="submission" date="2013-12" db="EMBL/GenBank/DDBJ databases">
        <title>The complete genome sequence of Methanobacterium sp. BRM9.</title>
        <authorList>
            <consortium name="Pastoral Greenhouse Gas Research Consortium"/>
            <person name="Kelly W.J."/>
            <person name="Leahy S.C."/>
            <person name="Perry R."/>
            <person name="Li D."/>
            <person name="Altermann E."/>
            <person name="Lambie S.C."/>
            <person name="Attwood G.T."/>
        </authorList>
    </citation>
    <scope>NUCLEOTIDE SEQUENCE [LARGE SCALE GENOMIC DNA]</scope>
    <source>
        <strain evidence="2">BRM9</strain>
    </source>
</reference>
<dbReference type="PIRSF" id="PIRSF004954">
    <property type="entry name" value="Radical_SAM"/>
    <property type="match status" value="1"/>
</dbReference>
<dbReference type="KEGG" id="mfi:DSM1535_0706"/>
<reference evidence="4" key="3">
    <citation type="submission" date="2014-09" db="EMBL/GenBank/DDBJ databases">
        <authorList>
            <person name="Bishop-Lilly K.A."/>
            <person name="Broomall S.M."/>
            <person name="Chain P.S."/>
            <person name="Chertkov O."/>
            <person name="Coyne S.R."/>
            <person name="Daligault H.E."/>
            <person name="Davenport K.W."/>
            <person name="Erkkila T."/>
            <person name="Frey K.G."/>
            <person name="Gibbons H.S."/>
            <person name="Gu W."/>
            <person name="Jaissle J."/>
            <person name="Johnson S.L."/>
            <person name="Koroleva G.I."/>
            <person name="Ladner J.T."/>
            <person name="Lo C.-C."/>
            <person name="Minogue T.D."/>
            <person name="Munk C."/>
            <person name="Palacios G.F."/>
            <person name="Redden C.L."/>
            <person name="Rosenzweig C.N."/>
            <person name="Scholz M.B."/>
            <person name="Teshima H."/>
            <person name="Xu Y."/>
        </authorList>
    </citation>
    <scope>NUCLEOTIDE SEQUENCE</scope>
    <source>
        <strain evidence="4">Mb9</strain>
    </source>
</reference>
<name>A0A089ZC24_METFO</name>
<dbReference type="EMBL" id="LN515531">
    <property type="protein sequence ID" value="CEA13062.1"/>
    <property type="molecule type" value="Genomic_DNA"/>
</dbReference>
<evidence type="ECO:0000313" key="5">
    <source>
        <dbReference type="EMBL" id="MBF4475786.1"/>
    </source>
</evidence>
<dbReference type="NCBIfam" id="TIGR01210">
    <property type="entry name" value="archaeosine biosynthesis radical SAM protein RaSEA"/>
    <property type="match status" value="1"/>
</dbReference>
<dbReference type="AlphaFoldDB" id="A0A089ZC24"/>
<dbReference type="InterPro" id="IPR058240">
    <property type="entry name" value="rSAM_sf"/>
</dbReference>
<protein>
    <submittedName>
        <fullName evidence="5">Archaeosine biosynthesis radical SAM protein RaSEA</fullName>
    </submittedName>
    <submittedName>
        <fullName evidence="2">Radical SAM domain-containing protein</fullName>
    </submittedName>
</protein>
<dbReference type="PROSITE" id="PS51918">
    <property type="entry name" value="RADICAL_SAM"/>
    <property type="match status" value="1"/>
</dbReference>
<accession>A0A089ZC24</accession>
<dbReference type="SMART" id="SM00729">
    <property type="entry name" value="Elp3"/>
    <property type="match status" value="1"/>
</dbReference>
<organism evidence="2 6">
    <name type="scientific">Methanobacterium formicicum</name>
    <dbReference type="NCBI Taxonomy" id="2162"/>
    <lineage>
        <taxon>Archaea</taxon>
        <taxon>Methanobacteriati</taxon>
        <taxon>Methanobacteriota</taxon>
        <taxon>Methanomada group</taxon>
        <taxon>Methanobacteria</taxon>
        <taxon>Methanobacteriales</taxon>
        <taxon>Methanobacteriaceae</taxon>
        <taxon>Methanobacterium</taxon>
    </lineage>
</organism>
<dbReference type="Gene3D" id="3.80.30.20">
    <property type="entry name" value="tm_1862 like domain"/>
    <property type="match status" value="1"/>
</dbReference>
<dbReference type="EMBL" id="CP006933">
    <property type="protein sequence ID" value="AIS31567.1"/>
    <property type="molecule type" value="Genomic_DNA"/>
</dbReference>
<dbReference type="SUPFAM" id="SSF102114">
    <property type="entry name" value="Radical SAM enzymes"/>
    <property type="match status" value="1"/>
</dbReference>
<evidence type="ECO:0000313" key="2">
    <source>
        <dbReference type="EMBL" id="AIS31567.1"/>
    </source>
</evidence>
<dbReference type="Proteomes" id="UP000062768">
    <property type="component" value="Chromosome I"/>
</dbReference>
<dbReference type="InterPro" id="IPR007197">
    <property type="entry name" value="rSAM"/>
</dbReference>
<dbReference type="CDD" id="cd01335">
    <property type="entry name" value="Radical_SAM"/>
    <property type="match status" value="1"/>
</dbReference>
<evidence type="ECO:0000313" key="3">
    <source>
        <dbReference type="EMBL" id="CEA13062.1"/>
    </source>
</evidence>